<keyword evidence="1 2" id="KW-0489">Methyltransferase</keyword>
<evidence type="ECO:0000256" key="2">
    <source>
        <dbReference type="RuleBase" id="RU366043"/>
    </source>
</evidence>
<dbReference type="Pfam" id="PF03141">
    <property type="entry name" value="Methyltransf_29"/>
    <property type="match status" value="1"/>
</dbReference>
<dbReference type="GO" id="GO:0005768">
    <property type="term" value="C:endosome"/>
    <property type="evidence" value="ECO:0007669"/>
    <property type="project" value="TreeGrafter"/>
</dbReference>
<keyword evidence="2" id="KW-0808">Transferase</keyword>
<keyword evidence="2" id="KW-0735">Signal-anchor</keyword>
<dbReference type="EC" id="2.1.1.-" evidence="2"/>
<dbReference type="PANTHER" id="PTHR10108:SF763">
    <property type="entry name" value="PECTIN METHYLTRANSFERASE QUA3-RELATED"/>
    <property type="match status" value="1"/>
</dbReference>
<evidence type="ECO:0000313" key="4">
    <source>
        <dbReference type="EMBL" id="GJN26695.1"/>
    </source>
</evidence>
<comment type="caution">
    <text evidence="4">The sequence shown here is derived from an EMBL/GenBank/DDBJ whole genome shotgun (WGS) entry which is preliminary data.</text>
</comment>
<evidence type="ECO:0000313" key="5">
    <source>
        <dbReference type="Proteomes" id="UP001054889"/>
    </source>
</evidence>
<dbReference type="EMBL" id="BQKI01000079">
    <property type="protein sequence ID" value="GJN26695.1"/>
    <property type="molecule type" value="Genomic_DNA"/>
</dbReference>
<dbReference type="InterPro" id="IPR004159">
    <property type="entry name" value="Put_SAM_MeTrfase"/>
</dbReference>
<feature type="region of interest" description="Disordered" evidence="3">
    <location>
        <begin position="1"/>
        <end position="115"/>
    </location>
</feature>
<reference evidence="4" key="1">
    <citation type="journal article" date="2018" name="DNA Res.">
        <title>Multiple hybrid de novo genome assembly of finger millet, an orphan allotetraploid crop.</title>
        <authorList>
            <person name="Hatakeyama M."/>
            <person name="Aluri S."/>
            <person name="Balachadran M.T."/>
            <person name="Sivarajan S.R."/>
            <person name="Patrignani A."/>
            <person name="Gruter S."/>
            <person name="Poveda L."/>
            <person name="Shimizu-Inatsugi R."/>
            <person name="Baeten J."/>
            <person name="Francoijs K.J."/>
            <person name="Nataraja K.N."/>
            <person name="Reddy Y.A.N."/>
            <person name="Phadnis S."/>
            <person name="Ravikumar R.L."/>
            <person name="Schlapbach R."/>
            <person name="Sreeman S.M."/>
            <person name="Shimizu K.K."/>
        </authorList>
    </citation>
    <scope>NUCLEOTIDE SEQUENCE</scope>
</reference>
<dbReference type="GO" id="GO:0032259">
    <property type="term" value="P:methylation"/>
    <property type="evidence" value="ECO:0007669"/>
    <property type="project" value="UniProtKB-KW"/>
</dbReference>
<keyword evidence="2" id="KW-0325">Glycoprotein</keyword>
<dbReference type="GO" id="GO:0016020">
    <property type="term" value="C:membrane"/>
    <property type="evidence" value="ECO:0007669"/>
    <property type="project" value="UniProtKB-SubCell"/>
</dbReference>
<keyword evidence="2" id="KW-0812">Transmembrane</keyword>
<accession>A0AAV5EWT1</accession>
<keyword evidence="5" id="KW-1185">Reference proteome</keyword>
<proteinExistence type="inferred from homology"/>
<dbReference type="PANTHER" id="PTHR10108">
    <property type="entry name" value="SAM-DEPENDENT METHYLTRANSFERASE"/>
    <property type="match status" value="1"/>
</dbReference>
<evidence type="ECO:0000256" key="3">
    <source>
        <dbReference type="SAM" id="MobiDB-lite"/>
    </source>
</evidence>
<dbReference type="GO" id="GO:0005802">
    <property type="term" value="C:trans-Golgi network"/>
    <property type="evidence" value="ECO:0007669"/>
    <property type="project" value="TreeGrafter"/>
</dbReference>
<sequence>MRRPTGRPSVGAAYLFMRTGDRVQGRSSSHTSRRRHPLHSPWGSSARCRRTAAAPSLAATSGRSSTSSGRSSSSPWSSSLRSSSHRAAWTPSPGASSVRAGSAVPPCAASEVDLLPCEDPRRSSRLSREMNYYRERHCPARGEAPACLVPPPQGYRVPVPWPESLHKD</sequence>
<comment type="similarity">
    <text evidence="2">Belongs to the methyltransferase superfamily.</text>
</comment>
<reference evidence="4" key="2">
    <citation type="submission" date="2021-12" db="EMBL/GenBank/DDBJ databases">
        <title>Resequencing data analysis of finger millet.</title>
        <authorList>
            <person name="Hatakeyama M."/>
            <person name="Aluri S."/>
            <person name="Balachadran M.T."/>
            <person name="Sivarajan S.R."/>
            <person name="Poveda L."/>
            <person name="Shimizu-Inatsugi R."/>
            <person name="Schlapbach R."/>
            <person name="Sreeman S.M."/>
            <person name="Shimizu K.K."/>
        </authorList>
    </citation>
    <scope>NUCLEOTIDE SEQUENCE</scope>
</reference>
<organism evidence="4 5">
    <name type="scientific">Eleusine coracana subsp. coracana</name>
    <dbReference type="NCBI Taxonomy" id="191504"/>
    <lineage>
        <taxon>Eukaryota</taxon>
        <taxon>Viridiplantae</taxon>
        <taxon>Streptophyta</taxon>
        <taxon>Embryophyta</taxon>
        <taxon>Tracheophyta</taxon>
        <taxon>Spermatophyta</taxon>
        <taxon>Magnoliopsida</taxon>
        <taxon>Liliopsida</taxon>
        <taxon>Poales</taxon>
        <taxon>Poaceae</taxon>
        <taxon>PACMAD clade</taxon>
        <taxon>Chloridoideae</taxon>
        <taxon>Cynodonteae</taxon>
        <taxon>Eleusininae</taxon>
        <taxon>Eleusine</taxon>
    </lineage>
</organism>
<gene>
    <name evidence="4" type="primary">gb14647</name>
    <name evidence="4" type="ORF">PR202_gb14647</name>
</gene>
<dbReference type="GO" id="GO:0008757">
    <property type="term" value="F:S-adenosylmethionine-dependent methyltransferase activity"/>
    <property type="evidence" value="ECO:0007669"/>
    <property type="project" value="TreeGrafter"/>
</dbReference>
<name>A0AAV5EWT1_ELECO</name>
<evidence type="ECO:0000256" key="1">
    <source>
        <dbReference type="ARBA" id="ARBA00022603"/>
    </source>
</evidence>
<comment type="subcellular location">
    <subcellularLocation>
        <location evidence="2">Membrane</location>
        <topology evidence="2">Single-pass type II membrane protein</topology>
    </subcellularLocation>
</comment>
<dbReference type="AlphaFoldDB" id="A0AAV5EWT1"/>
<feature type="compositionally biased region" description="Low complexity" evidence="3">
    <location>
        <begin position="56"/>
        <end position="89"/>
    </location>
</feature>
<dbReference type="Proteomes" id="UP001054889">
    <property type="component" value="Unassembled WGS sequence"/>
</dbReference>
<protein>
    <recommendedName>
        <fullName evidence="2">Methyltransferase</fullName>
        <ecNumber evidence="2">2.1.1.-</ecNumber>
    </recommendedName>
</protein>